<evidence type="ECO:0000313" key="2">
    <source>
        <dbReference type="EMBL" id="AZV80154.1"/>
    </source>
</evidence>
<sequence>MLTLLTYPRHGDVFSLSPFCVKAALLLTYAKQAFKREDLSDPRKMPHRKLPVLRTPAGLVPDSNDIRRYLETKGADFDPGLSVREKAHAQALIRLAEDTLYFHVVYDRWANETVWPSIRETYFREIPAIIRRPVTHSIRQSVCTGLAFQGTGRFNQTERSERLEQDLQAVTNLLEGGSFLMGHQITSADFSVAAMLQAMRSTMVETSLVRRISDDPVLSGYVDRVFQEAMPLP</sequence>
<dbReference type="Pfam" id="PF17172">
    <property type="entry name" value="GST_N_4"/>
    <property type="match status" value="1"/>
</dbReference>
<dbReference type="Gene3D" id="1.20.1050.10">
    <property type="match status" value="1"/>
</dbReference>
<evidence type="ECO:0000313" key="3">
    <source>
        <dbReference type="Proteomes" id="UP000283063"/>
    </source>
</evidence>
<dbReference type="InterPro" id="IPR036249">
    <property type="entry name" value="Thioredoxin-like_sf"/>
</dbReference>
<organism evidence="2 3">
    <name type="scientific">Parasedimentitalea marina</name>
    <dbReference type="NCBI Taxonomy" id="2483033"/>
    <lineage>
        <taxon>Bacteria</taxon>
        <taxon>Pseudomonadati</taxon>
        <taxon>Pseudomonadota</taxon>
        <taxon>Alphaproteobacteria</taxon>
        <taxon>Rhodobacterales</taxon>
        <taxon>Paracoccaceae</taxon>
        <taxon>Parasedimentitalea</taxon>
    </lineage>
</organism>
<dbReference type="EMBL" id="CP033219">
    <property type="protein sequence ID" value="AZV80154.1"/>
    <property type="molecule type" value="Genomic_DNA"/>
</dbReference>
<dbReference type="Gene3D" id="3.40.30.10">
    <property type="entry name" value="Glutaredoxin"/>
    <property type="match status" value="1"/>
</dbReference>
<accession>A0A3T0N7X8</accession>
<reference evidence="2 3" key="1">
    <citation type="submission" date="2018-10" db="EMBL/GenBank/DDBJ databases">
        <title>Parasedimentitalea marina sp. nov., a psychrophilic bacterium isolated from deep seawater of the New Britain Trench.</title>
        <authorList>
            <person name="Cao J."/>
        </authorList>
    </citation>
    <scope>NUCLEOTIDE SEQUENCE [LARGE SCALE GENOMIC DNA]</scope>
    <source>
        <strain evidence="2 3">W43</strain>
    </source>
</reference>
<feature type="domain" description="Thioredoxin-like fold" evidence="1">
    <location>
        <begin position="18"/>
        <end position="113"/>
    </location>
</feature>
<dbReference type="OrthoDB" id="7664269at2"/>
<dbReference type="SUPFAM" id="SSF52833">
    <property type="entry name" value="Thioredoxin-like"/>
    <property type="match status" value="1"/>
</dbReference>
<dbReference type="SUPFAM" id="SSF47616">
    <property type="entry name" value="GST C-terminal domain-like"/>
    <property type="match status" value="1"/>
</dbReference>
<dbReference type="AlphaFoldDB" id="A0A3T0N7X8"/>
<dbReference type="InterPro" id="IPR050931">
    <property type="entry name" value="Mito_Protein_Transport_Metaxin"/>
</dbReference>
<dbReference type="InterPro" id="IPR040079">
    <property type="entry name" value="Glutathione_S-Trfase"/>
</dbReference>
<keyword evidence="2" id="KW-0808">Transferase</keyword>
<dbReference type="InterPro" id="IPR012336">
    <property type="entry name" value="Thioredoxin-like_fold"/>
</dbReference>
<dbReference type="SFLD" id="SFLDG01180">
    <property type="entry name" value="SUF1"/>
    <property type="match status" value="1"/>
</dbReference>
<keyword evidence="3" id="KW-1185">Reference proteome</keyword>
<dbReference type="PANTHER" id="PTHR12289">
    <property type="entry name" value="METAXIN RELATED"/>
    <property type="match status" value="1"/>
</dbReference>
<dbReference type="Proteomes" id="UP000283063">
    <property type="component" value="Chromosome"/>
</dbReference>
<dbReference type="SFLD" id="SFLDG01200">
    <property type="entry name" value="SUF1.1"/>
    <property type="match status" value="1"/>
</dbReference>
<protein>
    <submittedName>
        <fullName evidence="2">Glutathione S-transferase family protein</fullName>
    </submittedName>
</protein>
<gene>
    <name evidence="2" type="ORF">EBB79_21160</name>
</gene>
<dbReference type="SFLD" id="SFLDS00019">
    <property type="entry name" value="Glutathione_Transferase_(cytos"/>
    <property type="match status" value="1"/>
</dbReference>
<dbReference type="InterPro" id="IPR036282">
    <property type="entry name" value="Glutathione-S-Trfase_C_sf"/>
</dbReference>
<name>A0A3T0N7X8_9RHOB</name>
<dbReference type="Pfam" id="PF13410">
    <property type="entry name" value="GST_C_2"/>
    <property type="match status" value="1"/>
</dbReference>
<proteinExistence type="predicted"/>
<dbReference type="PANTHER" id="PTHR12289:SF41">
    <property type="entry name" value="FAILED AXON CONNECTIONS-RELATED"/>
    <property type="match status" value="1"/>
</dbReference>
<evidence type="ECO:0000259" key="1">
    <source>
        <dbReference type="Pfam" id="PF17172"/>
    </source>
</evidence>
<dbReference type="InterPro" id="IPR026928">
    <property type="entry name" value="FAX/IsoI-like"/>
</dbReference>
<dbReference type="GO" id="GO:0005737">
    <property type="term" value="C:cytoplasm"/>
    <property type="evidence" value="ECO:0007669"/>
    <property type="project" value="TreeGrafter"/>
</dbReference>
<dbReference type="RefSeq" id="WP_127750740.1">
    <property type="nucleotide sequence ID" value="NZ_CP033219.1"/>
</dbReference>
<dbReference type="GO" id="GO:0016740">
    <property type="term" value="F:transferase activity"/>
    <property type="evidence" value="ECO:0007669"/>
    <property type="project" value="UniProtKB-KW"/>
</dbReference>
<dbReference type="KEGG" id="sedi:EBB79_21160"/>